<evidence type="ECO:0000313" key="2">
    <source>
        <dbReference type="Proteomes" id="UP000325577"/>
    </source>
</evidence>
<dbReference type="AlphaFoldDB" id="A0A5J5C2K6"/>
<accession>A0A5J5C2K6</accession>
<dbReference type="Proteomes" id="UP000325577">
    <property type="component" value="Linkage Group LG0"/>
</dbReference>
<keyword evidence="2" id="KW-1185">Reference proteome</keyword>
<dbReference type="EMBL" id="CM018031">
    <property type="protein sequence ID" value="KAA8549084.1"/>
    <property type="molecule type" value="Genomic_DNA"/>
</dbReference>
<reference evidence="1 2" key="1">
    <citation type="submission" date="2019-09" db="EMBL/GenBank/DDBJ databases">
        <title>A chromosome-level genome assembly of the Chinese tupelo Nyssa sinensis.</title>
        <authorList>
            <person name="Yang X."/>
            <person name="Kang M."/>
            <person name="Yang Y."/>
            <person name="Xiong H."/>
            <person name="Wang M."/>
            <person name="Zhang Z."/>
            <person name="Wang Z."/>
            <person name="Wu H."/>
            <person name="Ma T."/>
            <person name="Liu J."/>
            <person name="Xi Z."/>
        </authorList>
    </citation>
    <scope>NUCLEOTIDE SEQUENCE [LARGE SCALE GENOMIC DNA]</scope>
    <source>
        <strain evidence="1">J267</strain>
        <tissue evidence="1">Leaf</tissue>
    </source>
</reference>
<protein>
    <submittedName>
        <fullName evidence="1">Uncharacterized protein</fullName>
    </submittedName>
</protein>
<organism evidence="1 2">
    <name type="scientific">Nyssa sinensis</name>
    <dbReference type="NCBI Taxonomy" id="561372"/>
    <lineage>
        <taxon>Eukaryota</taxon>
        <taxon>Viridiplantae</taxon>
        <taxon>Streptophyta</taxon>
        <taxon>Embryophyta</taxon>
        <taxon>Tracheophyta</taxon>
        <taxon>Spermatophyta</taxon>
        <taxon>Magnoliopsida</taxon>
        <taxon>eudicotyledons</taxon>
        <taxon>Gunneridae</taxon>
        <taxon>Pentapetalae</taxon>
        <taxon>asterids</taxon>
        <taxon>Cornales</taxon>
        <taxon>Nyssaceae</taxon>
        <taxon>Nyssa</taxon>
    </lineage>
</organism>
<evidence type="ECO:0000313" key="1">
    <source>
        <dbReference type="EMBL" id="KAA8549084.1"/>
    </source>
</evidence>
<name>A0A5J5C2K6_9ASTE</name>
<gene>
    <name evidence="1" type="ORF">F0562_000768</name>
</gene>
<sequence length="67" mass="7784">MDVSCVNRVACHVWYIHIPSRRNISQGAAANRRERSSGRDHRSLTPVYSLLIKEVKKWLPTRLLMPL</sequence>
<proteinExistence type="predicted"/>